<evidence type="ECO:0000313" key="1">
    <source>
        <dbReference type="EMBL" id="GAI16112.1"/>
    </source>
</evidence>
<sequence>MTVFKVGDKVRHKLIRHKSWQNEMLVVRVDPKDPYPISCRRMPDDRNFILEQFVEGELELVPEER</sequence>
<dbReference type="EMBL" id="BARV01006699">
    <property type="protein sequence ID" value="GAI16112.1"/>
    <property type="molecule type" value="Genomic_DNA"/>
</dbReference>
<organism evidence="1">
    <name type="scientific">marine sediment metagenome</name>
    <dbReference type="NCBI Taxonomy" id="412755"/>
    <lineage>
        <taxon>unclassified sequences</taxon>
        <taxon>metagenomes</taxon>
        <taxon>ecological metagenomes</taxon>
    </lineage>
</organism>
<accession>X1L9X2</accession>
<protein>
    <submittedName>
        <fullName evidence="1">Uncharacterized protein</fullName>
    </submittedName>
</protein>
<reference evidence="1" key="1">
    <citation type="journal article" date="2014" name="Front. Microbiol.">
        <title>High frequency of phylogenetically diverse reductive dehalogenase-homologous genes in deep subseafloor sedimentary metagenomes.</title>
        <authorList>
            <person name="Kawai M."/>
            <person name="Futagami T."/>
            <person name="Toyoda A."/>
            <person name="Takaki Y."/>
            <person name="Nishi S."/>
            <person name="Hori S."/>
            <person name="Arai W."/>
            <person name="Tsubouchi T."/>
            <person name="Morono Y."/>
            <person name="Uchiyama I."/>
            <person name="Ito T."/>
            <person name="Fujiyama A."/>
            <person name="Inagaki F."/>
            <person name="Takami H."/>
        </authorList>
    </citation>
    <scope>NUCLEOTIDE SEQUENCE</scope>
    <source>
        <strain evidence="1">Expedition CK06-06</strain>
    </source>
</reference>
<proteinExistence type="predicted"/>
<name>X1L9X2_9ZZZZ</name>
<comment type="caution">
    <text evidence="1">The sequence shown here is derived from an EMBL/GenBank/DDBJ whole genome shotgun (WGS) entry which is preliminary data.</text>
</comment>
<gene>
    <name evidence="1" type="ORF">S06H3_13723</name>
</gene>
<dbReference type="AlphaFoldDB" id="X1L9X2"/>